<dbReference type="InterPro" id="IPR025389">
    <property type="entry name" value="DUF4300"/>
</dbReference>
<organism evidence="4 5">
    <name type="scientific">Arcanobacterium phocae</name>
    <dbReference type="NCBI Taxonomy" id="131112"/>
    <lineage>
        <taxon>Bacteria</taxon>
        <taxon>Bacillati</taxon>
        <taxon>Actinomycetota</taxon>
        <taxon>Actinomycetes</taxon>
        <taxon>Actinomycetales</taxon>
        <taxon>Actinomycetaceae</taxon>
        <taxon>Arcanobacterium</taxon>
    </lineage>
</organism>
<dbReference type="GeneID" id="65344495"/>
<protein>
    <recommendedName>
        <fullName evidence="3">DUF4300 domain-containing protein</fullName>
    </recommendedName>
</protein>
<feature type="signal peptide" evidence="2">
    <location>
        <begin position="1"/>
        <end position="24"/>
    </location>
</feature>
<proteinExistence type="predicted"/>
<reference evidence="5" key="1">
    <citation type="submission" date="2016-10" db="EMBL/GenBank/DDBJ databases">
        <authorList>
            <person name="Varghese N."/>
            <person name="Submissions S."/>
        </authorList>
    </citation>
    <scope>NUCLEOTIDE SEQUENCE [LARGE SCALE GENOMIC DNA]</scope>
    <source>
        <strain evidence="5">DSM 10002</strain>
    </source>
</reference>
<accession>A0A1H2LDP8</accession>
<evidence type="ECO:0000313" key="4">
    <source>
        <dbReference type="EMBL" id="SDU79137.1"/>
    </source>
</evidence>
<gene>
    <name evidence="4" type="ORF">SAMN04489737_0754</name>
</gene>
<dbReference type="RefSeq" id="WP_091280075.1">
    <property type="nucleotide sequence ID" value="NZ_LT629804.1"/>
</dbReference>
<sequence>MKSFMRLWPVVAAVSIVLTGCSPAVESVPDSAPAEQSQSEASQPDSNPDLASVRTSNLVDAATREEVFAQLRQAGISQAALDEFARQVERFNGNVPTSSLVSEGFVPLSATEKMDELAIIQAAQDKAAPLTNCRITTFTLGRELVTVGKTDGADDSQLFFDAESIDTPPAIFNAGERDAFMALYGRVPTVAAKDSAQHAKDIAAYFADHQITFTPGKASMVSVFMHDNIDPERAAMFVGHVGVLVENEPGKLLFVEKLAFDQPYRASWFESRDQLVTYLRSMYDDGPDQDYSQPVIMENDRVLS</sequence>
<evidence type="ECO:0000256" key="1">
    <source>
        <dbReference type="SAM" id="MobiDB-lite"/>
    </source>
</evidence>
<dbReference type="AlphaFoldDB" id="A0A1H2LDP8"/>
<dbReference type="OrthoDB" id="3267930at2"/>
<feature type="domain" description="DUF4300" evidence="3">
    <location>
        <begin position="55"/>
        <end position="303"/>
    </location>
</feature>
<feature type="chain" id="PRO_5009279268" description="DUF4300 domain-containing protein" evidence="2">
    <location>
        <begin position="25"/>
        <end position="304"/>
    </location>
</feature>
<dbReference type="PROSITE" id="PS51257">
    <property type="entry name" value="PROKAR_LIPOPROTEIN"/>
    <property type="match status" value="1"/>
</dbReference>
<dbReference type="STRING" id="131112.SAMN04489737_0754"/>
<name>A0A1H2LDP8_9ACTO</name>
<keyword evidence="2" id="KW-0732">Signal</keyword>
<keyword evidence="5" id="KW-1185">Reference proteome</keyword>
<dbReference type="Proteomes" id="UP000214355">
    <property type="component" value="Chromosome I"/>
</dbReference>
<dbReference type="Pfam" id="PF14133">
    <property type="entry name" value="DUF4300"/>
    <property type="match status" value="1"/>
</dbReference>
<feature type="region of interest" description="Disordered" evidence="1">
    <location>
        <begin position="27"/>
        <end position="51"/>
    </location>
</feature>
<feature type="compositionally biased region" description="Low complexity" evidence="1">
    <location>
        <begin position="30"/>
        <end position="46"/>
    </location>
</feature>
<evidence type="ECO:0000259" key="3">
    <source>
        <dbReference type="Pfam" id="PF14133"/>
    </source>
</evidence>
<evidence type="ECO:0000313" key="5">
    <source>
        <dbReference type="Proteomes" id="UP000214355"/>
    </source>
</evidence>
<evidence type="ECO:0000256" key="2">
    <source>
        <dbReference type="SAM" id="SignalP"/>
    </source>
</evidence>
<dbReference type="EMBL" id="LT629804">
    <property type="protein sequence ID" value="SDU79137.1"/>
    <property type="molecule type" value="Genomic_DNA"/>
</dbReference>